<dbReference type="PANTHER" id="PTHR43395:SF1">
    <property type="entry name" value="CHEMOTAXIS PROTEIN CHEA"/>
    <property type="match status" value="1"/>
</dbReference>
<dbReference type="Proteomes" id="UP001144297">
    <property type="component" value="Unassembled WGS sequence"/>
</dbReference>
<gene>
    <name evidence="11" type="ORF">TISLANDTSLP1_01890</name>
</gene>
<dbReference type="InterPro" id="IPR036641">
    <property type="entry name" value="HPT_dom_sf"/>
</dbReference>
<dbReference type="InterPro" id="IPR037006">
    <property type="entry name" value="CheA-like_homodim_sf"/>
</dbReference>
<dbReference type="InterPro" id="IPR005467">
    <property type="entry name" value="His_kinase_dom"/>
</dbReference>
<dbReference type="PRINTS" id="PR00344">
    <property type="entry name" value="BCTRLSENSOR"/>
</dbReference>
<evidence type="ECO:0000256" key="2">
    <source>
        <dbReference type="ARBA" id="ARBA00012438"/>
    </source>
</evidence>
<dbReference type="Gene3D" id="3.30.565.10">
    <property type="entry name" value="Histidine kinase-like ATPase, C-terminal domain"/>
    <property type="match status" value="1"/>
</dbReference>
<evidence type="ECO:0000256" key="7">
    <source>
        <dbReference type="SAM" id="MobiDB-lite"/>
    </source>
</evidence>
<dbReference type="GO" id="GO:0005737">
    <property type="term" value="C:cytoplasm"/>
    <property type="evidence" value="ECO:0007669"/>
    <property type="project" value="InterPro"/>
</dbReference>
<dbReference type="InterPro" id="IPR036890">
    <property type="entry name" value="HATPase_C_sf"/>
</dbReference>
<reference evidence="11" key="1">
    <citation type="submission" date="2022-12" db="EMBL/GenBank/DDBJ databases">
        <title>Reference genome sequencing for broad-spectrum identification of bacterial and archaeal isolates by mass spectrometry.</title>
        <authorList>
            <person name="Sekiguchi Y."/>
            <person name="Tourlousse D.M."/>
        </authorList>
    </citation>
    <scope>NUCLEOTIDE SEQUENCE</scope>
    <source>
        <strain evidence="11">TSL-P1</strain>
    </source>
</reference>
<dbReference type="GO" id="GO:0000155">
    <property type="term" value="F:phosphorelay sensor kinase activity"/>
    <property type="evidence" value="ECO:0007669"/>
    <property type="project" value="InterPro"/>
</dbReference>
<feature type="domain" description="CheW-like" evidence="9">
    <location>
        <begin position="430"/>
        <end position="563"/>
    </location>
</feature>
<dbReference type="InterPro" id="IPR002545">
    <property type="entry name" value="CheW-lke_dom"/>
</dbReference>
<keyword evidence="12" id="KW-1185">Reference proteome</keyword>
<proteinExistence type="predicted"/>
<dbReference type="PROSITE" id="PS50894">
    <property type="entry name" value="HPT"/>
    <property type="match status" value="1"/>
</dbReference>
<dbReference type="GO" id="GO:0006935">
    <property type="term" value="P:chemotaxis"/>
    <property type="evidence" value="ECO:0007669"/>
    <property type="project" value="InterPro"/>
</dbReference>
<dbReference type="InterPro" id="IPR036061">
    <property type="entry name" value="CheW-like_dom_sf"/>
</dbReference>
<evidence type="ECO:0000256" key="3">
    <source>
        <dbReference type="ARBA" id="ARBA00022553"/>
    </source>
</evidence>
<evidence type="ECO:0000256" key="6">
    <source>
        <dbReference type="PROSITE-ProRule" id="PRU00110"/>
    </source>
</evidence>
<keyword evidence="5" id="KW-0418">Kinase</keyword>
<protein>
    <recommendedName>
        <fullName evidence="2">histidine kinase</fullName>
        <ecNumber evidence="2">2.7.13.3</ecNumber>
    </recommendedName>
</protein>
<keyword evidence="3 6" id="KW-0597">Phosphoprotein</keyword>
<dbReference type="Pfam" id="PF02895">
    <property type="entry name" value="H-kinase_dim"/>
    <property type="match status" value="1"/>
</dbReference>
<sequence length="565" mass="62708">MADEMDEIINEFIVEAEEILEQLDPLFVELEQKQDAEIINEIFRGMHTLKGAAGFLGFQNVVDVAHRAETILKKVREGEIPISAEITDAILKAVDTLRILISHIKAKEEITENIQPILDLLDKALEKASLQEPEKTEEIEQKIEKAETEEIESKPSSKPEEVVTQAPKEKEVATLRVDVERIDKVMDLAGEIVLARNRLLNLSNKLEAKYAGDEHVEGLVETTAFLDRVTSDLQLAVMKMRMQPLQKVFVKFPRMVRDLARTLGKEVDLEIIGEDTEVDKSVIEHIGDPLVHIIRNSIDHGIESPEERISKGKPSKGKIVINAYQKGTQIVIDISDDGKGIDYEAVKAKAITKGLITLEEAEKMSEEAIINLIFLPGFSTKDVSTELSGRGVGMDVVKSNVAKLNGYVEIFTEKDKGTTFRISLPLTLAIIQAMMVQVGEEIYAIPQSMIEETLRIGIDEIKEVTGQRVLTIRDRVLPLFLLNEILSTSGGVDNDRKYILVASVGDRRFCISVDSVIGQEEIVIKTINGIDSEECGIMGATITGDGKVVLILDLAVLSRKVLTVK</sequence>
<dbReference type="SUPFAM" id="SSF47384">
    <property type="entry name" value="Homodimeric domain of signal transducing histidine kinase"/>
    <property type="match status" value="1"/>
</dbReference>
<dbReference type="SMART" id="SM00387">
    <property type="entry name" value="HATPase_c"/>
    <property type="match status" value="1"/>
</dbReference>
<feature type="modified residue" description="Phosphohistidine" evidence="6">
    <location>
        <position position="47"/>
    </location>
</feature>
<dbReference type="PROSITE" id="PS50851">
    <property type="entry name" value="CHEW"/>
    <property type="match status" value="1"/>
</dbReference>
<dbReference type="InterPro" id="IPR003594">
    <property type="entry name" value="HATPase_dom"/>
</dbReference>
<dbReference type="Gene3D" id="2.30.30.40">
    <property type="entry name" value="SH3 Domains"/>
    <property type="match status" value="1"/>
</dbReference>
<evidence type="ECO:0000256" key="1">
    <source>
        <dbReference type="ARBA" id="ARBA00000085"/>
    </source>
</evidence>
<dbReference type="PROSITE" id="PS50109">
    <property type="entry name" value="HIS_KIN"/>
    <property type="match status" value="1"/>
</dbReference>
<evidence type="ECO:0000313" key="12">
    <source>
        <dbReference type="Proteomes" id="UP001144297"/>
    </source>
</evidence>
<feature type="region of interest" description="Disordered" evidence="7">
    <location>
        <begin position="146"/>
        <end position="166"/>
    </location>
</feature>
<dbReference type="Gene3D" id="1.10.287.560">
    <property type="entry name" value="Histidine kinase CheA-like, homodimeric domain"/>
    <property type="match status" value="1"/>
</dbReference>
<dbReference type="SMART" id="SM01231">
    <property type="entry name" value="H-kinase_dim"/>
    <property type="match status" value="1"/>
</dbReference>
<dbReference type="InterPro" id="IPR008207">
    <property type="entry name" value="Sig_transdc_His_kin_Hpt_dom"/>
</dbReference>
<evidence type="ECO:0000313" key="11">
    <source>
        <dbReference type="EMBL" id="GLI52496.1"/>
    </source>
</evidence>
<dbReference type="CDD" id="cd00731">
    <property type="entry name" value="CheA_reg"/>
    <property type="match status" value="1"/>
</dbReference>
<dbReference type="Pfam" id="PF01584">
    <property type="entry name" value="CheW"/>
    <property type="match status" value="1"/>
</dbReference>
<dbReference type="Pfam" id="PF01627">
    <property type="entry name" value="Hpt"/>
    <property type="match status" value="1"/>
</dbReference>
<evidence type="ECO:0000259" key="10">
    <source>
        <dbReference type="PROSITE" id="PS50894"/>
    </source>
</evidence>
<dbReference type="SUPFAM" id="SSF47226">
    <property type="entry name" value="Histidine-containing phosphotransfer domain, HPT domain"/>
    <property type="match status" value="1"/>
</dbReference>
<dbReference type="PANTHER" id="PTHR43395">
    <property type="entry name" value="SENSOR HISTIDINE KINASE CHEA"/>
    <property type="match status" value="1"/>
</dbReference>
<accession>A0A9W6GEN5</accession>
<dbReference type="InterPro" id="IPR051315">
    <property type="entry name" value="Bact_Chemotaxis_CheA"/>
</dbReference>
<dbReference type="CDD" id="cd16916">
    <property type="entry name" value="HATPase_CheA-like"/>
    <property type="match status" value="1"/>
</dbReference>
<evidence type="ECO:0000259" key="8">
    <source>
        <dbReference type="PROSITE" id="PS50109"/>
    </source>
</evidence>
<evidence type="ECO:0000259" key="9">
    <source>
        <dbReference type="PROSITE" id="PS50851"/>
    </source>
</evidence>
<comment type="catalytic activity">
    <reaction evidence="1">
        <text>ATP + protein L-histidine = ADP + protein N-phospho-L-histidine.</text>
        <dbReference type="EC" id="2.7.13.3"/>
    </reaction>
</comment>
<name>A0A9W6GEN5_9BACT</name>
<dbReference type="AlphaFoldDB" id="A0A9W6GEN5"/>
<dbReference type="SUPFAM" id="SSF50341">
    <property type="entry name" value="CheW-like"/>
    <property type="match status" value="1"/>
</dbReference>
<dbReference type="EC" id="2.7.13.3" evidence="2"/>
<dbReference type="CDD" id="cd00088">
    <property type="entry name" value="HPT"/>
    <property type="match status" value="1"/>
</dbReference>
<dbReference type="SUPFAM" id="SSF55874">
    <property type="entry name" value="ATPase domain of HSP90 chaperone/DNA topoisomerase II/histidine kinase"/>
    <property type="match status" value="1"/>
</dbReference>
<dbReference type="Pfam" id="PF02518">
    <property type="entry name" value="HATPase_c"/>
    <property type="match status" value="1"/>
</dbReference>
<dbReference type="EMBL" id="BSDX01000001">
    <property type="protein sequence ID" value="GLI52496.1"/>
    <property type="molecule type" value="Genomic_DNA"/>
</dbReference>
<dbReference type="InterPro" id="IPR036097">
    <property type="entry name" value="HisK_dim/P_sf"/>
</dbReference>
<dbReference type="InterPro" id="IPR004358">
    <property type="entry name" value="Sig_transdc_His_kin-like_C"/>
</dbReference>
<keyword evidence="4" id="KW-0808">Transferase</keyword>
<feature type="domain" description="Histidine kinase" evidence="8">
    <location>
        <begin position="187"/>
        <end position="428"/>
    </location>
</feature>
<dbReference type="FunFam" id="3.30.565.10:FF:000016">
    <property type="entry name" value="Chemotaxis protein CheA, putative"/>
    <property type="match status" value="1"/>
</dbReference>
<dbReference type="InterPro" id="IPR004105">
    <property type="entry name" value="CheA-like_dim"/>
</dbReference>
<feature type="domain" description="HPt" evidence="10">
    <location>
        <begin position="1"/>
        <end position="107"/>
    </location>
</feature>
<organism evidence="11 12">
    <name type="scientific">Thermodesulfovibrio yellowstonii</name>
    <dbReference type="NCBI Taxonomy" id="28262"/>
    <lineage>
        <taxon>Bacteria</taxon>
        <taxon>Pseudomonadati</taxon>
        <taxon>Nitrospirota</taxon>
        <taxon>Thermodesulfovibrionia</taxon>
        <taxon>Thermodesulfovibrionales</taxon>
        <taxon>Thermodesulfovibrionaceae</taxon>
        <taxon>Thermodesulfovibrio</taxon>
    </lineage>
</organism>
<dbReference type="Gene3D" id="1.20.120.160">
    <property type="entry name" value="HPT domain"/>
    <property type="match status" value="1"/>
</dbReference>
<comment type="caution">
    <text evidence="11">The sequence shown here is derived from an EMBL/GenBank/DDBJ whole genome shotgun (WGS) entry which is preliminary data.</text>
</comment>
<evidence type="ECO:0000256" key="4">
    <source>
        <dbReference type="ARBA" id="ARBA00022679"/>
    </source>
</evidence>
<evidence type="ECO:0000256" key="5">
    <source>
        <dbReference type="ARBA" id="ARBA00022777"/>
    </source>
</evidence>
<dbReference type="SMART" id="SM00260">
    <property type="entry name" value="CheW"/>
    <property type="match status" value="1"/>
</dbReference>
<dbReference type="SMART" id="SM00073">
    <property type="entry name" value="HPT"/>
    <property type="match status" value="1"/>
</dbReference>